<feature type="compositionally biased region" description="Polar residues" evidence="1">
    <location>
        <begin position="1"/>
        <end position="10"/>
    </location>
</feature>
<dbReference type="AlphaFoldDB" id="A0A1G2SD80"/>
<dbReference type="Proteomes" id="UP000177987">
    <property type="component" value="Unassembled WGS sequence"/>
</dbReference>
<evidence type="ECO:0000313" key="3">
    <source>
        <dbReference type="Proteomes" id="UP000177987"/>
    </source>
</evidence>
<dbReference type="STRING" id="1802727.A2937_02295"/>
<comment type="caution">
    <text evidence="2">The sequence shown here is derived from an EMBL/GenBank/DDBJ whole genome shotgun (WGS) entry which is preliminary data.</text>
</comment>
<name>A0A1G2SD80_9BACT</name>
<organism evidence="2 3">
    <name type="scientific">Candidatus Yonathbacteria bacterium RIFCSPLOWO2_01_FULL_47_33b</name>
    <dbReference type="NCBI Taxonomy" id="1802727"/>
    <lineage>
        <taxon>Bacteria</taxon>
        <taxon>Candidatus Yonathiibacteriota</taxon>
    </lineage>
</organism>
<protein>
    <submittedName>
        <fullName evidence="2">Uncharacterized protein</fullName>
    </submittedName>
</protein>
<feature type="region of interest" description="Disordered" evidence="1">
    <location>
        <begin position="1"/>
        <end position="25"/>
    </location>
</feature>
<accession>A0A1G2SD80</accession>
<reference evidence="2 3" key="1">
    <citation type="journal article" date="2016" name="Nat. Commun.">
        <title>Thousands of microbial genomes shed light on interconnected biogeochemical processes in an aquifer system.</title>
        <authorList>
            <person name="Anantharaman K."/>
            <person name="Brown C.T."/>
            <person name="Hug L.A."/>
            <person name="Sharon I."/>
            <person name="Castelle C.J."/>
            <person name="Probst A.J."/>
            <person name="Thomas B.C."/>
            <person name="Singh A."/>
            <person name="Wilkins M.J."/>
            <person name="Karaoz U."/>
            <person name="Brodie E.L."/>
            <person name="Williams K.H."/>
            <person name="Hubbard S.S."/>
            <person name="Banfield J.F."/>
        </authorList>
    </citation>
    <scope>NUCLEOTIDE SEQUENCE [LARGE SCALE GENOMIC DNA]</scope>
</reference>
<proteinExistence type="predicted"/>
<gene>
    <name evidence="2" type="ORF">A2937_02295</name>
</gene>
<sequence>MPRSATLQLSSRRDKTGKVASGSRYFEDPKHKKNKVLVVISIEYKNSFLVQFMSEDKKLEKPPRSFSRKQLNERLIQAENGVVEIVIDGVVGHVKKVCLKQFLDNTLNINI</sequence>
<evidence type="ECO:0000256" key="1">
    <source>
        <dbReference type="SAM" id="MobiDB-lite"/>
    </source>
</evidence>
<evidence type="ECO:0000313" key="2">
    <source>
        <dbReference type="EMBL" id="OHA83013.1"/>
    </source>
</evidence>
<dbReference type="EMBL" id="MHUW01000021">
    <property type="protein sequence ID" value="OHA83013.1"/>
    <property type="molecule type" value="Genomic_DNA"/>
</dbReference>